<dbReference type="Pfam" id="PF04773">
    <property type="entry name" value="FecR"/>
    <property type="match status" value="1"/>
</dbReference>
<dbReference type="PIRSF" id="PIRSF018266">
    <property type="entry name" value="FecR"/>
    <property type="match status" value="1"/>
</dbReference>
<sequence length="332" mass="38278">MNMDETILLNYLREECTDEENRMVEVWCEESPENRRQLEQLYYTLFVGDRIAAMDAVDTEESLKKFKASVREKEKRINRKVLSIRWRRYAGLAAAFLAGLIFTGGIVWGFLSNKLSDYTIATSEGQRAQTVLPDGTKIWLNASTKVIYRNSLWNSDRQVDLSGEAYFEVAHDKHAPFIVNSKQIKTCVLGTKFNVRAREDENRVVTTLFQGSVRVDSPTTGENGHLLKPGQTLEVNATTYQAELIEYSQPSDVLLWIKGKLHFERNSLQEIIATMEKVYDIHFVFEDEALKSERFTGEFSTDETPEDILNVLTQTNHFNYQKKGRTIHLKKK</sequence>
<dbReference type="PANTHER" id="PTHR30273">
    <property type="entry name" value="PERIPLASMIC SIGNAL SENSOR AND SIGMA FACTOR ACTIVATOR FECR-RELATED"/>
    <property type="match status" value="1"/>
</dbReference>
<evidence type="ECO:0000256" key="1">
    <source>
        <dbReference type="SAM" id="Phobius"/>
    </source>
</evidence>
<evidence type="ECO:0000313" key="4">
    <source>
        <dbReference type="EMBL" id="GCB34358.1"/>
    </source>
</evidence>
<organism evidence="4 5">
    <name type="scientific">Bacteroides faecalis</name>
    <dbReference type="NCBI Taxonomy" id="2447885"/>
    <lineage>
        <taxon>Bacteria</taxon>
        <taxon>Pseudomonadati</taxon>
        <taxon>Bacteroidota</taxon>
        <taxon>Bacteroidia</taxon>
        <taxon>Bacteroidales</taxon>
        <taxon>Bacteroidaceae</taxon>
        <taxon>Bacteroides</taxon>
    </lineage>
</organism>
<dbReference type="InterPro" id="IPR012373">
    <property type="entry name" value="Ferrdict_sens_TM"/>
</dbReference>
<reference evidence="4 5" key="1">
    <citation type="submission" date="2018-10" db="EMBL/GenBank/DDBJ databases">
        <title>Draft Genome Sequence of Bacteroides sp. KCTC 15687.</title>
        <authorList>
            <person name="Yu S.Y."/>
            <person name="Kim J.S."/>
            <person name="Oh B.S."/>
            <person name="Park S.H."/>
            <person name="Kang S.W."/>
            <person name="Park J.E."/>
            <person name="Choi S.H."/>
            <person name="Han K.I."/>
            <person name="Lee K.C."/>
            <person name="Eom M.K."/>
            <person name="Suh M.K."/>
            <person name="Lee D.H."/>
            <person name="Yoon H."/>
            <person name="Kim B."/>
            <person name="Yang S.J."/>
            <person name="Lee J.S."/>
            <person name="Lee J.H."/>
        </authorList>
    </citation>
    <scope>NUCLEOTIDE SEQUENCE [LARGE SCALE GENOMIC DNA]</scope>
    <source>
        <strain evidence="4 5">KCTC 15687</strain>
    </source>
</reference>
<accession>A0A401LS22</accession>
<proteinExistence type="predicted"/>
<dbReference type="Gene3D" id="3.55.50.30">
    <property type="match status" value="1"/>
</dbReference>
<dbReference type="FunFam" id="2.60.120.1440:FF:000001">
    <property type="entry name" value="Putative anti-sigma factor"/>
    <property type="match status" value="1"/>
</dbReference>
<dbReference type="InterPro" id="IPR006860">
    <property type="entry name" value="FecR"/>
</dbReference>
<comment type="caution">
    <text evidence="4">The sequence shown here is derived from an EMBL/GenBank/DDBJ whole genome shotgun (WGS) entry which is preliminary data.</text>
</comment>
<feature type="domain" description="Protein FecR C-terminal" evidence="3">
    <location>
        <begin position="260"/>
        <end position="328"/>
    </location>
</feature>
<dbReference type="InterPro" id="IPR032508">
    <property type="entry name" value="FecR_C"/>
</dbReference>
<dbReference type="Gene3D" id="2.60.120.1440">
    <property type="match status" value="1"/>
</dbReference>
<dbReference type="PANTHER" id="PTHR30273:SF2">
    <property type="entry name" value="PROTEIN FECR"/>
    <property type="match status" value="1"/>
</dbReference>
<feature type="domain" description="FecR protein" evidence="2">
    <location>
        <begin position="119"/>
        <end position="214"/>
    </location>
</feature>
<gene>
    <name evidence="4" type="ORF">KGMB02408_13030</name>
</gene>
<dbReference type="Pfam" id="PF16344">
    <property type="entry name" value="FecR_C"/>
    <property type="match status" value="1"/>
</dbReference>
<protein>
    <submittedName>
        <fullName evidence="4">Anti-sigma factor</fullName>
    </submittedName>
</protein>
<dbReference type="EMBL" id="BHWB01000003">
    <property type="protein sequence ID" value="GCB34358.1"/>
    <property type="molecule type" value="Genomic_DNA"/>
</dbReference>
<keyword evidence="5" id="KW-1185">Reference proteome</keyword>
<keyword evidence="1" id="KW-1133">Transmembrane helix</keyword>
<keyword evidence="1" id="KW-0472">Membrane</keyword>
<evidence type="ECO:0000259" key="2">
    <source>
        <dbReference type="Pfam" id="PF04773"/>
    </source>
</evidence>
<evidence type="ECO:0000259" key="3">
    <source>
        <dbReference type="Pfam" id="PF16344"/>
    </source>
</evidence>
<evidence type="ECO:0000313" key="5">
    <source>
        <dbReference type="Proteomes" id="UP000288079"/>
    </source>
</evidence>
<keyword evidence="1" id="KW-0812">Transmembrane</keyword>
<dbReference type="AlphaFoldDB" id="A0A401LS22"/>
<dbReference type="Proteomes" id="UP000288079">
    <property type="component" value="Unassembled WGS sequence"/>
</dbReference>
<name>A0A401LS22_9BACE</name>
<feature type="transmembrane region" description="Helical" evidence="1">
    <location>
        <begin position="89"/>
        <end position="111"/>
    </location>
</feature>
<dbReference type="GO" id="GO:0016989">
    <property type="term" value="F:sigma factor antagonist activity"/>
    <property type="evidence" value="ECO:0007669"/>
    <property type="project" value="TreeGrafter"/>
</dbReference>